<comment type="caution">
    <text evidence="3">The sequence shown here is derived from an EMBL/GenBank/DDBJ whole genome shotgun (WGS) entry which is preliminary data.</text>
</comment>
<gene>
    <name evidence="3" type="ORF">LX12_003328</name>
</gene>
<dbReference type="EMBL" id="JAMTCG010000006">
    <property type="protein sequence ID" value="MCP2162124.1"/>
    <property type="molecule type" value="Genomic_DNA"/>
</dbReference>
<dbReference type="SMART" id="SM00834">
    <property type="entry name" value="CxxC_CXXC_SSSS"/>
    <property type="match status" value="1"/>
</dbReference>
<dbReference type="NCBIfam" id="TIGR02605">
    <property type="entry name" value="CxxC_CxxC_SSSS"/>
    <property type="match status" value="1"/>
</dbReference>
<feature type="domain" description="Putative regulatory protein FmdB zinc ribbon" evidence="2">
    <location>
        <begin position="1"/>
        <end position="41"/>
    </location>
</feature>
<name>A0ABT1H4F6_9NOCA</name>
<evidence type="ECO:0000313" key="3">
    <source>
        <dbReference type="EMBL" id="MCP2162124.1"/>
    </source>
</evidence>
<keyword evidence="4" id="KW-1185">Reference proteome</keyword>
<dbReference type="InterPro" id="IPR013429">
    <property type="entry name" value="Regulatory_FmdB_Zinc_ribbon"/>
</dbReference>
<evidence type="ECO:0000313" key="4">
    <source>
        <dbReference type="Proteomes" id="UP001205740"/>
    </source>
</evidence>
<accession>A0ABT1H4F6</accession>
<reference evidence="3 4" key="1">
    <citation type="submission" date="2022-06" db="EMBL/GenBank/DDBJ databases">
        <title>Genomic Encyclopedia of Archaeal and Bacterial Type Strains, Phase II (KMG-II): from individual species to whole genera.</title>
        <authorList>
            <person name="Goeker M."/>
        </authorList>
    </citation>
    <scope>NUCLEOTIDE SEQUENCE [LARGE SCALE GENOMIC DNA]</scope>
    <source>
        <strain evidence="3 4">DSM 45037</strain>
    </source>
</reference>
<evidence type="ECO:0000256" key="1">
    <source>
        <dbReference type="SAM" id="MobiDB-lite"/>
    </source>
</evidence>
<proteinExistence type="predicted"/>
<dbReference type="Proteomes" id="UP001205740">
    <property type="component" value="Unassembled WGS sequence"/>
</dbReference>
<organism evidence="3 4">
    <name type="scientific">Williamsia serinedens</name>
    <dbReference type="NCBI Taxonomy" id="391736"/>
    <lineage>
        <taxon>Bacteria</taxon>
        <taxon>Bacillati</taxon>
        <taxon>Actinomycetota</taxon>
        <taxon>Actinomycetes</taxon>
        <taxon>Mycobacteriales</taxon>
        <taxon>Nocardiaceae</taxon>
        <taxon>Williamsia</taxon>
    </lineage>
</organism>
<sequence>MPLYVFRCATCPDVDRAFTMAAVPDEIDCATCGASARRVITTVASGADPLATRLLDATGATADRPAVVASVPGGGRPTRRVTTDPRHRRLPRP</sequence>
<feature type="region of interest" description="Disordered" evidence="1">
    <location>
        <begin position="65"/>
        <end position="93"/>
    </location>
</feature>
<protein>
    <submittedName>
        <fullName evidence="3">Regulatory protein, FmdB family</fullName>
    </submittedName>
</protein>
<evidence type="ECO:0000259" key="2">
    <source>
        <dbReference type="SMART" id="SM00834"/>
    </source>
</evidence>
<dbReference type="RefSeq" id="WP_253655691.1">
    <property type="nucleotide sequence ID" value="NZ_BAAAOE010000005.1"/>
</dbReference>